<feature type="region of interest" description="Disordered" evidence="1">
    <location>
        <begin position="98"/>
        <end position="127"/>
    </location>
</feature>
<reference evidence="2" key="1">
    <citation type="journal article" date="2020" name="Stud. Mycol.">
        <title>101 Dothideomycetes genomes: a test case for predicting lifestyles and emergence of pathogens.</title>
        <authorList>
            <person name="Haridas S."/>
            <person name="Albert R."/>
            <person name="Binder M."/>
            <person name="Bloem J."/>
            <person name="Labutti K."/>
            <person name="Salamov A."/>
            <person name="Andreopoulos B."/>
            <person name="Baker S."/>
            <person name="Barry K."/>
            <person name="Bills G."/>
            <person name="Bluhm B."/>
            <person name="Cannon C."/>
            <person name="Castanera R."/>
            <person name="Culley D."/>
            <person name="Daum C."/>
            <person name="Ezra D."/>
            <person name="Gonzalez J."/>
            <person name="Henrissat B."/>
            <person name="Kuo A."/>
            <person name="Liang C."/>
            <person name="Lipzen A."/>
            <person name="Lutzoni F."/>
            <person name="Magnuson J."/>
            <person name="Mondo S."/>
            <person name="Nolan M."/>
            <person name="Ohm R."/>
            <person name="Pangilinan J."/>
            <person name="Park H.-J."/>
            <person name="Ramirez L."/>
            <person name="Alfaro M."/>
            <person name="Sun H."/>
            <person name="Tritt A."/>
            <person name="Yoshinaga Y."/>
            <person name="Zwiers L.-H."/>
            <person name="Turgeon B."/>
            <person name="Goodwin S."/>
            <person name="Spatafora J."/>
            <person name="Crous P."/>
            <person name="Grigoriev I."/>
        </authorList>
    </citation>
    <scope>NUCLEOTIDE SEQUENCE</scope>
    <source>
        <strain evidence="2">CBS 116005</strain>
    </source>
</reference>
<dbReference type="EMBL" id="ML995940">
    <property type="protein sequence ID" value="KAF2764101.1"/>
    <property type="molecule type" value="Genomic_DNA"/>
</dbReference>
<organism evidence="2 3">
    <name type="scientific">Teratosphaeria nubilosa</name>
    <dbReference type="NCBI Taxonomy" id="161662"/>
    <lineage>
        <taxon>Eukaryota</taxon>
        <taxon>Fungi</taxon>
        <taxon>Dikarya</taxon>
        <taxon>Ascomycota</taxon>
        <taxon>Pezizomycotina</taxon>
        <taxon>Dothideomycetes</taxon>
        <taxon>Dothideomycetidae</taxon>
        <taxon>Mycosphaerellales</taxon>
        <taxon>Teratosphaeriaceae</taxon>
        <taxon>Teratosphaeria</taxon>
    </lineage>
</organism>
<evidence type="ECO:0000256" key="1">
    <source>
        <dbReference type="SAM" id="MobiDB-lite"/>
    </source>
</evidence>
<keyword evidence="3" id="KW-1185">Reference proteome</keyword>
<gene>
    <name evidence="2" type="ORF">EJ03DRAFT_332152</name>
</gene>
<dbReference type="AlphaFoldDB" id="A0A6G1KTZ2"/>
<name>A0A6G1KTZ2_9PEZI</name>
<protein>
    <submittedName>
        <fullName evidence="2">Uncharacterized protein</fullName>
    </submittedName>
</protein>
<dbReference type="Proteomes" id="UP000799436">
    <property type="component" value="Unassembled WGS sequence"/>
</dbReference>
<proteinExistence type="predicted"/>
<dbReference type="OrthoDB" id="5243686at2759"/>
<evidence type="ECO:0000313" key="2">
    <source>
        <dbReference type="EMBL" id="KAF2764101.1"/>
    </source>
</evidence>
<accession>A0A6G1KTZ2</accession>
<sequence>MAPEYYFSIAVMYVHQAARTRVAASPHHGAWMPPKARGANVRGCSTWFKHTDQATQPTAEVPEAVTAQDFACYSIYHDHGVFYTVNYDATTNKVGDGDDATAAQGNGRDSSSDDSSGSSVVHEEEDHDDWSTITFNWADQQRKISYAGQKQPFQRLPLRRTDLPLLIGLVAFAMPEIYMPGYLAINLGNTFSAPQNFPRGCGCEQIHSPHMFRSC</sequence>
<evidence type="ECO:0000313" key="3">
    <source>
        <dbReference type="Proteomes" id="UP000799436"/>
    </source>
</evidence>